<feature type="region of interest" description="Disordered" evidence="1">
    <location>
        <begin position="632"/>
        <end position="701"/>
    </location>
</feature>
<protein>
    <submittedName>
        <fullName evidence="2">Uncharacterized protein</fullName>
    </submittedName>
</protein>
<keyword evidence="3" id="KW-1185">Reference proteome</keyword>
<dbReference type="AlphaFoldDB" id="A0AAV0T0T0"/>
<feature type="compositionally biased region" description="Polar residues" evidence="1">
    <location>
        <begin position="564"/>
        <end position="576"/>
    </location>
</feature>
<reference evidence="2" key="1">
    <citation type="submission" date="2022-12" db="EMBL/GenBank/DDBJ databases">
        <authorList>
            <person name="Webb A."/>
        </authorList>
    </citation>
    <scope>NUCLEOTIDE SEQUENCE</scope>
    <source>
        <strain evidence="2">Hp1</strain>
    </source>
</reference>
<accession>A0AAV0T0T0</accession>
<sequence length="796" mass="89485">MRLHGWGDADVLALLSLFRKYLLYYVYTSDSEFVEVVRAELPEKRAAEILEMVRALMHQFALGLSTKNFRKDVIVANGQEVYVYNHIYESIRALSENKAGGLWLPDELRRLLQKARQYRDLLSKNEDVYFKRIQVWSKSVAETKSKFHAFRNIYAREKQLCVYQRKRVESVRLELLEAIFGDVSTAHQNEATSASNKALRLWSSEDMEVLVDFVVRITNEIQQTGRSDLINYVADTLHRTDASCVHKLVDMKDKFLGKSTTVRAASLPAIVFDPTSEAHKVFSANWSDPDDPHALGYLALRRRSHKLTARRSKRRRSNSAYTPVAKLRSTAPVADRAPTSFRLKATDASAQGMSPLKTANSVVAGTHHAADVACASEPCTKETAAASRPPLVRTARAKGALSVNDGTTFVQDIAKQCQWKKKVVHNVLRCMQQSLGLYRSNRLVAFYSTVASQIPGVAFQDVFVHGQFILTRFEQRFGSLDGFENLVPGTHSSTSIEQVPVIDENERDPGLVPRVSPAQRIPQRENENEAVKKGKRGHVHEQLSHVESPARTPQTGDEDIADAQSLSTVGKQSSPEGTWEERDDGYSDVDNGGSHRTSVHSLDAAAGNGSEAKSSHDDAENDLCVRKPHVAPRRHICDSSSKSPRRGKDEQYGKSSAKKRRLYEKNVVVSDDDGSNYESDEDDESSDDAHDGDRDNDDTDDKLFADADCLYSNIENQETAHPLRSILDSLGSDISELQDKQRVLIERKEGREWHQREREYPVFDYAAPRVSDQQTGICDEQVALSRYESSCVRRHF</sequence>
<evidence type="ECO:0000256" key="1">
    <source>
        <dbReference type="SAM" id="MobiDB-lite"/>
    </source>
</evidence>
<feature type="compositionally biased region" description="Basic and acidic residues" evidence="1">
    <location>
        <begin position="522"/>
        <end position="532"/>
    </location>
</feature>
<evidence type="ECO:0000313" key="2">
    <source>
        <dbReference type="EMBL" id="CAI5712025.1"/>
    </source>
</evidence>
<feature type="region of interest" description="Disordered" evidence="1">
    <location>
        <begin position="488"/>
        <end position="619"/>
    </location>
</feature>
<dbReference type="EMBL" id="CANTFL010000086">
    <property type="protein sequence ID" value="CAI5712025.1"/>
    <property type="molecule type" value="Genomic_DNA"/>
</dbReference>
<comment type="caution">
    <text evidence="2">The sequence shown here is derived from an EMBL/GenBank/DDBJ whole genome shotgun (WGS) entry which is preliminary data.</text>
</comment>
<feature type="compositionally biased region" description="Acidic residues" evidence="1">
    <location>
        <begin position="670"/>
        <end position="686"/>
    </location>
</feature>
<evidence type="ECO:0000313" key="3">
    <source>
        <dbReference type="Proteomes" id="UP001162031"/>
    </source>
</evidence>
<dbReference type="Proteomes" id="UP001162031">
    <property type="component" value="Unassembled WGS sequence"/>
</dbReference>
<organism evidence="2 3">
    <name type="scientific">Hyaloperonospora brassicae</name>
    <name type="common">Brassica downy mildew</name>
    <name type="synonym">Peronospora brassicae</name>
    <dbReference type="NCBI Taxonomy" id="162125"/>
    <lineage>
        <taxon>Eukaryota</taxon>
        <taxon>Sar</taxon>
        <taxon>Stramenopiles</taxon>
        <taxon>Oomycota</taxon>
        <taxon>Peronosporomycetes</taxon>
        <taxon>Peronosporales</taxon>
        <taxon>Peronosporaceae</taxon>
        <taxon>Hyaloperonospora</taxon>
    </lineage>
</organism>
<proteinExistence type="predicted"/>
<gene>
    <name evidence="2" type="ORF">HBR001_LOCUS765</name>
</gene>
<name>A0AAV0T0T0_HYABA</name>